<dbReference type="InterPro" id="IPR018389">
    <property type="entry name" value="DctP_fam"/>
</dbReference>
<dbReference type="Pfam" id="PF03480">
    <property type="entry name" value="DctP"/>
    <property type="match status" value="1"/>
</dbReference>
<evidence type="ECO:0000256" key="2">
    <source>
        <dbReference type="ARBA" id="ARBA00022729"/>
    </source>
</evidence>
<dbReference type="AlphaFoldDB" id="A0A3S8U6M9"/>
<keyword evidence="2 4" id="KW-0732">Signal</keyword>
<gene>
    <name evidence="5" type="ORF">EI545_11035</name>
</gene>
<feature type="signal peptide" evidence="4">
    <location>
        <begin position="1"/>
        <end position="24"/>
    </location>
</feature>
<dbReference type="InterPro" id="IPR038404">
    <property type="entry name" value="TRAP_DctP_sf"/>
</dbReference>
<dbReference type="RefSeq" id="WP_125325527.1">
    <property type="nucleotide sequence ID" value="NZ_CP034328.1"/>
</dbReference>
<dbReference type="Gene3D" id="3.40.190.170">
    <property type="entry name" value="Bacterial extracellular solute-binding protein, family 7"/>
    <property type="match status" value="1"/>
</dbReference>
<dbReference type="KEGG" id="taw:EI545_11035"/>
<evidence type="ECO:0000256" key="3">
    <source>
        <dbReference type="ARBA" id="ARBA00022764"/>
    </source>
</evidence>
<name>A0A3S8U6M9_9RHOB</name>
<keyword evidence="3" id="KW-0574">Periplasm</keyword>
<evidence type="ECO:0000313" key="6">
    <source>
        <dbReference type="Proteomes" id="UP000282002"/>
    </source>
</evidence>
<sequence length="353" mass="37526">MLQKTLKSLVLATLLAGTASMALAQEIMLRATANSNEQDEDYDGLVVFKNYVENASNGAIGVEIFMGTQLCGKGDECLAGVADGTIDIYISTSGGAAGLFPYIQVLDLPYLMSDDRVAEEVLTGTDFTAKLRAMALADSGDTIRLMTIGNTGGWRNYANTKGRIAAPADLAGLKMRTVPADLPQTLATTLGASPTPIPWPELFTSLQTGVVEGTANGITDIMSMKFTDAGIKYLTLDGHSYMGAFWWMGNNRFKSLTPEQQQIVVDGFAALQQATFASPKRKEIQAYADFRAAGGEIYVPTAEEKAAFKAAVDPVFEWFKGNVKGGPEVLDAFTAAVAEAEAAVAADRAAELN</sequence>
<dbReference type="PANTHER" id="PTHR33376">
    <property type="match status" value="1"/>
</dbReference>
<dbReference type="OrthoDB" id="8673861at2"/>
<evidence type="ECO:0000256" key="4">
    <source>
        <dbReference type="SAM" id="SignalP"/>
    </source>
</evidence>
<dbReference type="PANTHER" id="PTHR33376:SF5">
    <property type="entry name" value="EXTRACYTOPLASMIC SOLUTE RECEPTOR PROTEIN"/>
    <property type="match status" value="1"/>
</dbReference>
<proteinExistence type="predicted"/>
<dbReference type="GO" id="GO:0055085">
    <property type="term" value="P:transmembrane transport"/>
    <property type="evidence" value="ECO:0007669"/>
    <property type="project" value="InterPro"/>
</dbReference>
<dbReference type="EMBL" id="CP034328">
    <property type="protein sequence ID" value="AZL59332.1"/>
    <property type="molecule type" value="Genomic_DNA"/>
</dbReference>
<evidence type="ECO:0000256" key="1">
    <source>
        <dbReference type="ARBA" id="ARBA00004418"/>
    </source>
</evidence>
<comment type="subcellular location">
    <subcellularLocation>
        <location evidence="1">Periplasm</location>
    </subcellularLocation>
</comment>
<accession>A0A3S8U6M9</accession>
<reference evidence="5 6" key="1">
    <citation type="submission" date="2018-12" db="EMBL/GenBank/DDBJ databases">
        <title>Complete genome sequencing of Tabrizicola sp. K13M18.</title>
        <authorList>
            <person name="Bae J.-W."/>
        </authorList>
    </citation>
    <scope>NUCLEOTIDE SEQUENCE [LARGE SCALE GENOMIC DNA]</scope>
    <source>
        <strain evidence="5 6">K13M18</strain>
    </source>
</reference>
<feature type="chain" id="PRO_5019413104" evidence="4">
    <location>
        <begin position="25"/>
        <end position="353"/>
    </location>
</feature>
<keyword evidence="6" id="KW-1185">Reference proteome</keyword>
<organism evidence="5 6">
    <name type="scientific">Tabrizicola piscis</name>
    <dbReference type="NCBI Taxonomy" id="2494374"/>
    <lineage>
        <taxon>Bacteria</taxon>
        <taxon>Pseudomonadati</taxon>
        <taxon>Pseudomonadota</taxon>
        <taxon>Alphaproteobacteria</taxon>
        <taxon>Rhodobacterales</taxon>
        <taxon>Paracoccaceae</taxon>
        <taxon>Tabrizicola</taxon>
    </lineage>
</organism>
<dbReference type="NCBIfam" id="NF037995">
    <property type="entry name" value="TRAP_S1"/>
    <property type="match status" value="1"/>
</dbReference>
<evidence type="ECO:0000313" key="5">
    <source>
        <dbReference type="EMBL" id="AZL59332.1"/>
    </source>
</evidence>
<dbReference type="Proteomes" id="UP000282002">
    <property type="component" value="Chromosome"/>
</dbReference>
<protein>
    <submittedName>
        <fullName evidence="5">C4-dicarboxylate ABC transporter substrate-binding protein</fullName>
    </submittedName>
</protein>
<dbReference type="GO" id="GO:0042597">
    <property type="term" value="C:periplasmic space"/>
    <property type="evidence" value="ECO:0007669"/>
    <property type="project" value="UniProtKB-SubCell"/>
</dbReference>